<dbReference type="HAMAP" id="MF_00163">
    <property type="entry name" value="Pep_deformylase"/>
    <property type="match status" value="1"/>
</dbReference>
<dbReference type="Pfam" id="PF01327">
    <property type="entry name" value="Pep_deformylase"/>
    <property type="match status" value="1"/>
</dbReference>
<dbReference type="Proteomes" id="UP000184364">
    <property type="component" value="Unassembled WGS sequence"/>
</dbReference>
<evidence type="ECO:0000256" key="2">
    <source>
        <dbReference type="ARBA" id="ARBA00022723"/>
    </source>
</evidence>
<evidence type="ECO:0000313" key="5">
    <source>
        <dbReference type="EMBL" id="SHK20501.1"/>
    </source>
</evidence>
<dbReference type="STRING" id="1302687.SAMN05444267_10021"/>
<dbReference type="SUPFAM" id="SSF56420">
    <property type="entry name" value="Peptide deformylase"/>
    <property type="match status" value="1"/>
</dbReference>
<dbReference type="GO" id="GO:0042586">
    <property type="term" value="F:peptide deformylase activity"/>
    <property type="evidence" value="ECO:0007669"/>
    <property type="project" value="InterPro"/>
</dbReference>
<feature type="active site" evidence="4">
    <location>
        <position position="207"/>
    </location>
</feature>
<organism evidence="5 6">
    <name type="scientific">Chryseobacterium polytrichastri</name>
    <dbReference type="NCBI Taxonomy" id="1302687"/>
    <lineage>
        <taxon>Bacteria</taxon>
        <taxon>Pseudomonadati</taxon>
        <taxon>Bacteroidota</taxon>
        <taxon>Flavobacteriia</taxon>
        <taxon>Flavobacteriales</taxon>
        <taxon>Weeksellaceae</taxon>
        <taxon>Chryseobacterium group</taxon>
        <taxon>Chryseobacterium</taxon>
    </lineage>
</organism>
<dbReference type="InterPro" id="IPR023635">
    <property type="entry name" value="Peptide_deformylase"/>
</dbReference>
<keyword evidence="3" id="KW-0378">Hydrolase</keyword>
<proteinExistence type="inferred from homology"/>
<gene>
    <name evidence="5" type="ORF">SAMN05444267_10021</name>
</gene>
<dbReference type="PANTHER" id="PTHR10458">
    <property type="entry name" value="PEPTIDE DEFORMYLASE"/>
    <property type="match status" value="1"/>
</dbReference>
<evidence type="ECO:0000313" key="6">
    <source>
        <dbReference type="Proteomes" id="UP000184364"/>
    </source>
</evidence>
<dbReference type="EMBL" id="FRAV01000002">
    <property type="protein sequence ID" value="SHK20501.1"/>
    <property type="molecule type" value="Genomic_DNA"/>
</dbReference>
<name>A0A1M6QJS4_9FLAO</name>
<dbReference type="PRINTS" id="PR01576">
    <property type="entry name" value="PDEFORMYLASE"/>
</dbReference>
<dbReference type="PANTHER" id="PTHR10458:SF22">
    <property type="entry name" value="PEPTIDE DEFORMYLASE"/>
    <property type="match status" value="1"/>
</dbReference>
<evidence type="ECO:0000256" key="3">
    <source>
        <dbReference type="ARBA" id="ARBA00022801"/>
    </source>
</evidence>
<keyword evidence="2" id="KW-0479">Metal-binding</keyword>
<reference evidence="6" key="1">
    <citation type="submission" date="2016-11" db="EMBL/GenBank/DDBJ databases">
        <authorList>
            <person name="Varghese N."/>
            <person name="Submissions S."/>
        </authorList>
    </citation>
    <scope>NUCLEOTIDE SEQUENCE [LARGE SCALE GENOMIC DNA]</scope>
    <source>
        <strain evidence="6">DSM 26899</strain>
    </source>
</reference>
<keyword evidence="6" id="KW-1185">Reference proteome</keyword>
<dbReference type="Gene3D" id="3.90.45.10">
    <property type="entry name" value="Peptide deformylase"/>
    <property type="match status" value="1"/>
</dbReference>
<evidence type="ECO:0000256" key="4">
    <source>
        <dbReference type="HAMAP-Rule" id="MF_00163"/>
    </source>
</evidence>
<dbReference type="InterPro" id="IPR036821">
    <property type="entry name" value="Peptide_deformylase_sf"/>
</dbReference>
<protein>
    <recommendedName>
        <fullName evidence="4">Peptide deformylase-like</fullName>
    </recommendedName>
    <alternativeName>
        <fullName evidence="4">Polypeptide deformylase-like</fullName>
    </alternativeName>
</protein>
<sequence>MTLGFSPFFYDKKSIGFNQNLITLIIFVKHPSKMKKLSFLFILFIGLINAQKLTSNEISIINQGDKNSALPIYQTTDENQHKTLLSLSTEIDAKDPNTATLVKRMKESLLSTDGGVGIAAPQVGINRKIIWVQRFDKQNEPLEYFINPVIVWRSELQNLGPEGDLSIPEFRDQFYRSKVIQLEYVDLKGQKYSEIVEGFTAVIFQHEIDHLFGILISDKKEKEKNDAYKSVDAFKKSDSKTR</sequence>
<evidence type="ECO:0000256" key="1">
    <source>
        <dbReference type="ARBA" id="ARBA00010759"/>
    </source>
</evidence>
<dbReference type="GO" id="GO:0046872">
    <property type="term" value="F:metal ion binding"/>
    <property type="evidence" value="ECO:0007669"/>
    <property type="project" value="UniProtKB-KW"/>
</dbReference>
<comment type="caution">
    <text evidence="4">Lacks conserved residue(s) required for the propagation of feature annotation.</text>
</comment>
<dbReference type="AlphaFoldDB" id="A0A1M6QJS4"/>
<comment type="similarity">
    <text evidence="1 4">Belongs to the polypeptide deformylase family.</text>
</comment>
<dbReference type="CDD" id="cd00487">
    <property type="entry name" value="Pep_deformylase"/>
    <property type="match status" value="1"/>
</dbReference>
<accession>A0A1M6QJS4</accession>